<dbReference type="RefSeq" id="WP_011065195.1">
    <property type="nucleotide sequence ID" value="NC_004193.1"/>
</dbReference>
<name>Q8ES56_OCEIH</name>
<dbReference type="CDD" id="cd02440">
    <property type="entry name" value="AdoMet_MTases"/>
    <property type="match status" value="1"/>
</dbReference>
<dbReference type="KEGG" id="oih:OB0787"/>
<dbReference type="SUPFAM" id="SSF53335">
    <property type="entry name" value="S-adenosyl-L-methionine-dependent methyltransferases"/>
    <property type="match status" value="1"/>
</dbReference>
<dbReference type="PhylomeDB" id="Q8ES56"/>
<reference evidence="2 3" key="1">
    <citation type="journal article" date="2001" name="FEMS Microbiol. Lett.">
        <title>Oceanobacillus iheyensis gen. nov., sp. nov., a deep-sea extremely halotolerant and alkaliphilic species isolated from a depth of 1050 m on the Iheya Ridge.</title>
        <authorList>
            <person name="Lu J."/>
            <person name="Nogi Y."/>
            <person name="Takami H."/>
        </authorList>
    </citation>
    <scope>NUCLEOTIDE SEQUENCE [LARGE SCALE GENOMIC DNA]</scope>
    <source>
        <strain evidence="3">DSM 14371 / CIP 107618 / JCM 11309 / KCTC 3954 / HTE831</strain>
    </source>
</reference>
<proteinExistence type="predicted"/>
<dbReference type="InterPro" id="IPR013216">
    <property type="entry name" value="Methyltransf_11"/>
</dbReference>
<dbReference type="Pfam" id="PF08241">
    <property type="entry name" value="Methyltransf_11"/>
    <property type="match status" value="1"/>
</dbReference>
<dbReference type="OrthoDB" id="9804312at2"/>
<dbReference type="EMBL" id="BA000028">
    <property type="protein sequence ID" value="BAC12743.1"/>
    <property type="molecule type" value="Genomic_DNA"/>
</dbReference>
<keyword evidence="3" id="KW-1185">Reference proteome</keyword>
<evidence type="ECO:0000313" key="3">
    <source>
        <dbReference type="Proteomes" id="UP000000822"/>
    </source>
</evidence>
<gene>
    <name evidence="2" type="ordered locus">OB0787</name>
</gene>
<dbReference type="STRING" id="221109.gene:10733008"/>
<dbReference type="PANTHER" id="PTHR43861">
    <property type="entry name" value="TRANS-ACONITATE 2-METHYLTRANSFERASE-RELATED"/>
    <property type="match status" value="1"/>
</dbReference>
<dbReference type="HOGENOM" id="CLU_082973_0_0_9"/>
<feature type="domain" description="Methyltransferase type 11" evidence="1">
    <location>
        <begin position="41"/>
        <end position="132"/>
    </location>
</feature>
<organism evidence="2 3">
    <name type="scientific">Oceanobacillus iheyensis (strain DSM 14371 / CIP 107618 / JCM 11309 / KCTC 3954 / HTE831)</name>
    <dbReference type="NCBI Taxonomy" id="221109"/>
    <lineage>
        <taxon>Bacteria</taxon>
        <taxon>Bacillati</taxon>
        <taxon>Bacillota</taxon>
        <taxon>Bacilli</taxon>
        <taxon>Bacillales</taxon>
        <taxon>Bacillaceae</taxon>
        <taxon>Oceanobacillus</taxon>
    </lineage>
</organism>
<evidence type="ECO:0000313" key="2">
    <source>
        <dbReference type="EMBL" id="BAC12743.1"/>
    </source>
</evidence>
<dbReference type="Proteomes" id="UP000000822">
    <property type="component" value="Chromosome"/>
</dbReference>
<dbReference type="eggNOG" id="COG2226">
    <property type="taxonomic scope" value="Bacteria"/>
</dbReference>
<dbReference type="GO" id="GO:0008757">
    <property type="term" value="F:S-adenosylmethionine-dependent methyltransferase activity"/>
    <property type="evidence" value="ECO:0007669"/>
    <property type="project" value="InterPro"/>
</dbReference>
<sequence>MEFWEASFLDKQAMWGYEPTDAAIKAKDVFIDKNVKSILLPGIGYGRNAKVFLEKGIDVTGIEISKTAINLARKSGIDIPIFHGPVSEMPFDDKQYDGIFSHALIHLLNNEERDKFIQDCYDQLIPNGYMIFTTVSKEALMYGKGKQLGEDYYETKDGVKLYFYDAESIDQDFKDYGLVDFRQVEEPNKDNNHKPSMKFTMIICKKDAK</sequence>
<dbReference type="Gene3D" id="3.40.50.150">
    <property type="entry name" value="Vaccinia Virus protein VP39"/>
    <property type="match status" value="1"/>
</dbReference>
<dbReference type="AlphaFoldDB" id="Q8ES56"/>
<dbReference type="InterPro" id="IPR029063">
    <property type="entry name" value="SAM-dependent_MTases_sf"/>
</dbReference>
<protein>
    <recommendedName>
        <fullName evidence="1">Methyltransferase type 11 domain-containing protein</fullName>
    </recommendedName>
</protein>
<evidence type="ECO:0000259" key="1">
    <source>
        <dbReference type="Pfam" id="PF08241"/>
    </source>
</evidence>
<accession>Q8ES56</accession>
<reference evidence="2 3" key="2">
    <citation type="journal article" date="2002" name="Nucleic Acids Res.">
        <title>Genome sequence of Oceanobacillus iheyensis isolated from the Iheya Ridge and its unexpected adaptive capabilities to extreme environments.</title>
        <authorList>
            <person name="Takami H."/>
            <person name="Takaki Y."/>
            <person name="Uchiyama I."/>
        </authorList>
    </citation>
    <scope>NUCLEOTIDE SEQUENCE [LARGE SCALE GENOMIC DNA]</scope>
    <source>
        <strain evidence="3">DSM 14371 / CIP 107618 / JCM 11309 / KCTC 3954 / HTE831</strain>
    </source>
</reference>